<dbReference type="Pfam" id="PF13602">
    <property type="entry name" value="ADH_zinc_N_2"/>
    <property type="match status" value="1"/>
</dbReference>
<evidence type="ECO:0000259" key="2">
    <source>
        <dbReference type="SMART" id="SM00829"/>
    </source>
</evidence>
<dbReference type="InterPro" id="IPR036291">
    <property type="entry name" value="NAD(P)-bd_dom_sf"/>
</dbReference>
<feature type="domain" description="Enoyl reductase (ER)" evidence="2">
    <location>
        <begin position="141"/>
        <end position="489"/>
    </location>
</feature>
<dbReference type="Gene3D" id="3.40.50.720">
    <property type="entry name" value="NAD(P)-binding Rossmann-like Domain"/>
    <property type="match status" value="1"/>
</dbReference>
<gene>
    <name evidence="3" type="primary">CSON003956</name>
</gene>
<evidence type="ECO:0000256" key="1">
    <source>
        <dbReference type="SAM" id="Phobius"/>
    </source>
</evidence>
<dbReference type="InterPro" id="IPR050700">
    <property type="entry name" value="YIM1/Zinc_Alcohol_DH_Fams"/>
</dbReference>
<dbReference type="InterPro" id="IPR013154">
    <property type="entry name" value="ADH-like_N"/>
</dbReference>
<accession>A0A336KAN6</accession>
<dbReference type="EMBL" id="UFQT01000175">
    <property type="protein sequence ID" value="SSX21138.1"/>
    <property type="molecule type" value="Genomic_DNA"/>
</dbReference>
<dbReference type="OMA" id="MHQWKEG"/>
<protein>
    <submittedName>
        <fullName evidence="3">CSON003956 protein</fullName>
    </submittedName>
</protein>
<dbReference type="GO" id="GO:0016491">
    <property type="term" value="F:oxidoreductase activity"/>
    <property type="evidence" value="ECO:0007669"/>
    <property type="project" value="InterPro"/>
</dbReference>
<dbReference type="PANTHER" id="PTHR11695">
    <property type="entry name" value="ALCOHOL DEHYDROGENASE RELATED"/>
    <property type="match status" value="1"/>
</dbReference>
<keyword evidence="1" id="KW-0812">Transmembrane</keyword>
<dbReference type="VEuPathDB" id="VectorBase:CSON003956"/>
<keyword evidence="1" id="KW-1133">Transmembrane helix</keyword>
<organism evidence="3">
    <name type="scientific">Culicoides sonorensis</name>
    <name type="common">Biting midge</name>
    <dbReference type="NCBI Taxonomy" id="179676"/>
    <lineage>
        <taxon>Eukaryota</taxon>
        <taxon>Metazoa</taxon>
        <taxon>Ecdysozoa</taxon>
        <taxon>Arthropoda</taxon>
        <taxon>Hexapoda</taxon>
        <taxon>Insecta</taxon>
        <taxon>Pterygota</taxon>
        <taxon>Neoptera</taxon>
        <taxon>Endopterygota</taxon>
        <taxon>Diptera</taxon>
        <taxon>Nematocera</taxon>
        <taxon>Chironomoidea</taxon>
        <taxon>Ceratopogonidae</taxon>
        <taxon>Ceratopogoninae</taxon>
        <taxon>Culicoides</taxon>
        <taxon>Monoculicoides</taxon>
    </lineage>
</organism>
<dbReference type="SUPFAM" id="SSF50129">
    <property type="entry name" value="GroES-like"/>
    <property type="match status" value="1"/>
</dbReference>
<evidence type="ECO:0000313" key="4">
    <source>
        <dbReference type="EMBL" id="SSX21138.1"/>
    </source>
</evidence>
<keyword evidence="1" id="KW-0472">Membrane</keyword>
<reference evidence="3" key="1">
    <citation type="submission" date="2018-04" db="EMBL/GenBank/DDBJ databases">
        <authorList>
            <person name="Go L.Y."/>
            <person name="Mitchell J.A."/>
        </authorList>
    </citation>
    <scope>NUCLEOTIDE SEQUENCE</scope>
    <source>
        <tissue evidence="3">Whole organism</tissue>
    </source>
</reference>
<name>A0A336KAN6_CULSO</name>
<evidence type="ECO:0000313" key="3">
    <source>
        <dbReference type="EMBL" id="SSX00758.1"/>
    </source>
</evidence>
<sequence length="492" mass="54638">MDEVIFRASQSLDTLQVQAGMAAENSMRVVRQYSDEARQQAVRAFSDPTFDAVKDSARAVWSNLSRVFSRISSFANQITDPEVIAEQLAYIFRDEISRNNAFFVLIGLGFGTTGGFFLGLWLARPHLAEPIMKAVACVSYKDSDNVTICQTNVPHLRSSSDILVRVRAASIMSLDDRISHGYGRFLRTLINTYDSYHPELPLVLGRSCAGVVEAVGSGSKCGLEIGDEVWIASPWYNAGLASDYVVTPETLVARKPFLIGFEGAASLPYSGCVALTALKTANLNEHTTSGKRILVEDGCSPVGCVLTQLMKKWGAYVTTTCHSRSAPVVKALGADDVITFQNDSFTHSYFEVNIAQSNFINELTSRDSYDVIFITTKLKYNTDFFWKFTKPSGKVINTVEPDMDSDQYGTIMRLFYSMYIKLKKLGCFITRSEPNWEGPHLCHLTLDRLASYVNDGILQTVVDQVYSPHEAERALAHVMSDKRIGSTLITFR</sequence>
<dbReference type="Gene3D" id="3.90.180.10">
    <property type="entry name" value="Medium-chain alcohol dehydrogenases, catalytic domain"/>
    <property type="match status" value="1"/>
</dbReference>
<dbReference type="EMBL" id="UFQS01000175">
    <property type="protein sequence ID" value="SSX00758.1"/>
    <property type="molecule type" value="Genomic_DNA"/>
</dbReference>
<feature type="transmembrane region" description="Helical" evidence="1">
    <location>
        <begin position="101"/>
        <end position="123"/>
    </location>
</feature>
<dbReference type="GO" id="GO:0005739">
    <property type="term" value="C:mitochondrion"/>
    <property type="evidence" value="ECO:0007669"/>
    <property type="project" value="TreeGrafter"/>
</dbReference>
<dbReference type="SMART" id="SM00829">
    <property type="entry name" value="PKS_ER"/>
    <property type="match status" value="1"/>
</dbReference>
<dbReference type="InterPro" id="IPR020843">
    <property type="entry name" value="ER"/>
</dbReference>
<dbReference type="AlphaFoldDB" id="A0A336KAN6"/>
<dbReference type="PANTHER" id="PTHR11695:SF645">
    <property type="entry name" value="RETICULON-4-INTERACTING PROTEIN 1, MITOCHONDRIAL-LIKE PROTEIN"/>
    <property type="match status" value="1"/>
</dbReference>
<dbReference type="FunFam" id="3.40.50.720:FF:000906">
    <property type="entry name" value="Alcohol dehydrogenase"/>
    <property type="match status" value="1"/>
</dbReference>
<dbReference type="SUPFAM" id="SSF51735">
    <property type="entry name" value="NAD(P)-binding Rossmann-fold domains"/>
    <property type="match status" value="1"/>
</dbReference>
<reference evidence="4" key="2">
    <citation type="submission" date="2018-07" db="EMBL/GenBank/DDBJ databases">
        <authorList>
            <person name="Quirk P.G."/>
            <person name="Krulwich T.A."/>
        </authorList>
    </citation>
    <scope>NUCLEOTIDE SEQUENCE</scope>
</reference>
<dbReference type="InterPro" id="IPR011032">
    <property type="entry name" value="GroES-like_sf"/>
</dbReference>
<dbReference type="Pfam" id="PF08240">
    <property type="entry name" value="ADH_N"/>
    <property type="match status" value="1"/>
</dbReference>
<proteinExistence type="predicted"/>